<feature type="region of interest" description="Disordered" evidence="1">
    <location>
        <begin position="256"/>
        <end position="277"/>
    </location>
</feature>
<keyword evidence="2" id="KW-0812">Transmembrane</keyword>
<evidence type="ECO:0000256" key="2">
    <source>
        <dbReference type="SAM" id="Phobius"/>
    </source>
</evidence>
<dbReference type="EMBL" id="JBBCAQ010000020">
    <property type="protein sequence ID" value="KAK7592716.1"/>
    <property type="molecule type" value="Genomic_DNA"/>
</dbReference>
<feature type="compositionally biased region" description="Low complexity" evidence="1">
    <location>
        <begin position="256"/>
        <end position="273"/>
    </location>
</feature>
<keyword evidence="2" id="KW-1133">Transmembrane helix</keyword>
<evidence type="ECO:0000313" key="3">
    <source>
        <dbReference type="EMBL" id="KAK7592716.1"/>
    </source>
</evidence>
<proteinExistence type="predicted"/>
<feature type="compositionally biased region" description="Low complexity" evidence="1">
    <location>
        <begin position="103"/>
        <end position="123"/>
    </location>
</feature>
<dbReference type="Proteomes" id="UP001367676">
    <property type="component" value="Unassembled WGS sequence"/>
</dbReference>
<comment type="caution">
    <text evidence="3">The sequence shown here is derived from an EMBL/GenBank/DDBJ whole genome shotgun (WGS) entry which is preliminary data.</text>
</comment>
<keyword evidence="2" id="KW-0472">Membrane</keyword>
<feature type="compositionally biased region" description="Gly residues" evidence="1">
    <location>
        <begin position="323"/>
        <end position="334"/>
    </location>
</feature>
<keyword evidence="4" id="KW-1185">Reference proteome</keyword>
<feature type="transmembrane region" description="Helical" evidence="2">
    <location>
        <begin position="57"/>
        <end position="77"/>
    </location>
</feature>
<evidence type="ECO:0000313" key="4">
    <source>
        <dbReference type="Proteomes" id="UP001367676"/>
    </source>
</evidence>
<organism evidence="3 4">
    <name type="scientific">Parthenolecanium corni</name>
    <dbReference type="NCBI Taxonomy" id="536013"/>
    <lineage>
        <taxon>Eukaryota</taxon>
        <taxon>Metazoa</taxon>
        <taxon>Ecdysozoa</taxon>
        <taxon>Arthropoda</taxon>
        <taxon>Hexapoda</taxon>
        <taxon>Insecta</taxon>
        <taxon>Pterygota</taxon>
        <taxon>Neoptera</taxon>
        <taxon>Paraneoptera</taxon>
        <taxon>Hemiptera</taxon>
        <taxon>Sternorrhyncha</taxon>
        <taxon>Coccoidea</taxon>
        <taxon>Coccidae</taxon>
        <taxon>Parthenolecanium</taxon>
    </lineage>
</organism>
<sequence length="353" mass="35229">MIFFSIPATDANGRRSDGRIGPHKIAIGRAVRHPVSRRLDRMSSSSRGAAVSQQDSIFYTFLGHFLYKIIVGTWLAITNERRRRSLRKRATSALGTNITFATSSSSSSSASASSSSSSSSSSSIFDPSHSGDLLYEYLLYEPCFVCTAVLSATKAEAPLGGGGGGYSYSKPSGFGGFGGGGGAGGGYSSGGYSSGGGGGGSYVQVPPGPSTYEGQYVDPKLLEQVRQVILKEESNGGSSSGGSSSGGFGGYPSSSYGAPSTSYGAPPSSSYGAPSGGGGYASRVTGIDLEGVKAAIQVAQYEQSGGFGGYSGSGLSSTYGAPSGHGGGGGGFSSLGGSYAAPSKPSGSYGAPF</sequence>
<feature type="region of interest" description="Disordered" evidence="1">
    <location>
        <begin position="318"/>
        <end position="353"/>
    </location>
</feature>
<protein>
    <submittedName>
        <fullName evidence="3">Uncharacterized protein</fullName>
    </submittedName>
</protein>
<name>A0AAN9TH42_9HEMI</name>
<gene>
    <name evidence="3" type="ORF">V9T40_007468</name>
</gene>
<evidence type="ECO:0000256" key="1">
    <source>
        <dbReference type="SAM" id="MobiDB-lite"/>
    </source>
</evidence>
<dbReference type="AlphaFoldDB" id="A0AAN9TH42"/>
<accession>A0AAN9TH42</accession>
<reference evidence="3 4" key="1">
    <citation type="submission" date="2024-03" db="EMBL/GenBank/DDBJ databases">
        <title>Adaptation during the transition from Ophiocordyceps entomopathogen to insect associate is accompanied by gene loss and intensified selection.</title>
        <authorList>
            <person name="Ward C.M."/>
            <person name="Onetto C.A."/>
            <person name="Borneman A.R."/>
        </authorList>
    </citation>
    <scope>NUCLEOTIDE SEQUENCE [LARGE SCALE GENOMIC DNA]</scope>
    <source>
        <strain evidence="3">AWRI1</strain>
        <tissue evidence="3">Single Adult Female</tissue>
    </source>
</reference>
<feature type="region of interest" description="Disordered" evidence="1">
    <location>
        <begin position="101"/>
        <end position="124"/>
    </location>
</feature>